<keyword evidence="3" id="KW-0677">Repeat</keyword>
<dbReference type="PANTHER" id="PTHR12675">
    <property type="entry name" value="MUSCLEBLIND-LIKE PROTEIN"/>
    <property type="match status" value="1"/>
</dbReference>
<dbReference type="KEGG" id="hro:HELRODRAFT_190302"/>
<evidence type="ECO:0000313" key="12">
    <source>
        <dbReference type="Proteomes" id="UP000015101"/>
    </source>
</evidence>
<dbReference type="GO" id="GO:0005654">
    <property type="term" value="C:nucleoplasm"/>
    <property type="evidence" value="ECO:0000318"/>
    <property type="project" value="GO_Central"/>
</dbReference>
<dbReference type="Gene3D" id="3.30.1370.210">
    <property type="match status" value="1"/>
</dbReference>
<gene>
    <name evidence="11" type="primary">20211555</name>
    <name evidence="10" type="ORF">HELRODRAFT_190302</name>
</gene>
<evidence type="ECO:0000259" key="9">
    <source>
        <dbReference type="PROSITE" id="PS50103"/>
    </source>
</evidence>
<keyword evidence="6" id="KW-0539">Nucleus</keyword>
<evidence type="ECO:0000256" key="3">
    <source>
        <dbReference type="ARBA" id="ARBA00022737"/>
    </source>
</evidence>
<name>T1FRV8_HELRO</name>
<protein>
    <recommendedName>
        <fullName evidence="9">C3H1-type domain-containing protein</fullName>
    </recommendedName>
</protein>
<reference evidence="11" key="3">
    <citation type="submission" date="2015-06" db="UniProtKB">
        <authorList>
            <consortium name="EnsemblMetazoa"/>
        </authorList>
    </citation>
    <scope>IDENTIFICATION</scope>
</reference>
<dbReference type="InterPro" id="IPR000571">
    <property type="entry name" value="Znf_CCCH"/>
</dbReference>
<dbReference type="CTD" id="20211555"/>
<feature type="zinc finger region" description="C3H1-type" evidence="8">
    <location>
        <begin position="48"/>
        <end position="76"/>
    </location>
</feature>
<dbReference type="HOGENOM" id="CLU_1373572_0_0_1"/>
<evidence type="ECO:0000256" key="5">
    <source>
        <dbReference type="ARBA" id="ARBA00022833"/>
    </source>
</evidence>
<keyword evidence="4 8" id="KW-0863">Zinc-finger</keyword>
<keyword evidence="2 8" id="KW-0479">Metal-binding</keyword>
<feature type="zinc finger region" description="C3H1-type" evidence="8">
    <location>
        <begin position="14"/>
        <end position="42"/>
    </location>
</feature>
<dbReference type="GO" id="GO:0043484">
    <property type="term" value="P:regulation of RNA splicing"/>
    <property type="evidence" value="ECO:0000318"/>
    <property type="project" value="GO_Central"/>
</dbReference>
<dbReference type="OrthoDB" id="6285980at2759"/>
<keyword evidence="12" id="KW-1185">Reference proteome</keyword>
<feature type="domain" description="C3H1-type" evidence="9">
    <location>
        <begin position="48"/>
        <end position="76"/>
    </location>
</feature>
<reference evidence="12" key="1">
    <citation type="submission" date="2012-12" db="EMBL/GenBank/DDBJ databases">
        <authorList>
            <person name="Hellsten U."/>
            <person name="Grimwood J."/>
            <person name="Chapman J.A."/>
            <person name="Shapiro H."/>
            <person name="Aerts A."/>
            <person name="Otillar R.P."/>
            <person name="Terry A.Y."/>
            <person name="Boore J.L."/>
            <person name="Simakov O."/>
            <person name="Marletaz F."/>
            <person name="Cho S.-J."/>
            <person name="Edsinger-Gonzales E."/>
            <person name="Havlak P."/>
            <person name="Kuo D.-H."/>
            <person name="Larsson T."/>
            <person name="Lv J."/>
            <person name="Arendt D."/>
            <person name="Savage R."/>
            <person name="Osoegawa K."/>
            <person name="de Jong P."/>
            <person name="Lindberg D.R."/>
            <person name="Seaver E.C."/>
            <person name="Weisblat D.A."/>
            <person name="Putnam N.H."/>
            <person name="Grigoriev I.V."/>
            <person name="Rokhsar D.S."/>
        </authorList>
    </citation>
    <scope>NUCLEOTIDE SEQUENCE</scope>
</reference>
<dbReference type="GO" id="GO:0003723">
    <property type="term" value="F:RNA binding"/>
    <property type="evidence" value="ECO:0000318"/>
    <property type="project" value="GO_Central"/>
</dbReference>
<dbReference type="EnsemblMetazoa" id="HelroT190302">
    <property type="protein sequence ID" value="HelroP190302"/>
    <property type="gene ID" value="HelroG190302"/>
</dbReference>
<evidence type="ECO:0000313" key="10">
    <source>
        <dbReference type="EMBL" id="ESO09844.1"/>
    </source>
</evidence>
<organism evidence="11 12">
    <name type="scientific">Helobdella robusta</name>
    <name type="common">Californian leech</name>
    <dbReference type="NCBI Taxonomy" id="6412"/>
    <lineage>
        <taxon>Eukaryota</taxon>
        <taxon>Metazoa</taxon>
        <taxon>Spiralia</taxon>
        <taxon>Lophotrochozoa</taxon>
        <taxon>Annelida</taxon>
        <taxon>Clitellata</taxon>
        <taxon>Hirudinea</taxon>
        <taxon>Rhynchobdellida</taxon>
        <taxon>Glossiphoniidae</taxon>
        <taxon>Helobdella</taxon>
    </lineage>
</organism>
<dbReference type="FunFam" id="3.30.1370.210:FF:000005">
    <property type="entry name" value="Muscleblind, isoform M"/>
    <property type="match status" value="1"/>
</dbReference>
<sequence length="199" mass="22106">MATYILKPGKDARWLTLDVCKEFSKGECPNADTECKFAHPPSHVDVHNGKVVCCFDYIKSKCQRLTPPCKYLHPPTHLKEQLLEMGRQNLIVKNLQLQSALTSGLLQPVIAVSAASNSLPFISSAKPVIPPAYQTMILQNQQYATAGSPYIIPSTTPSLPYHHQQTQYQYISPPAYPSNGVLQLVVRRLNTPPMSFLST</sequence>
<dbReference type="EMBL" id="AMQM01002829">
    <property type="status" value="NOT_ANNOTATED_CDS"/>
    <property type="molecule type" value="Genomic_DNA"/>
</dbReference>
<evidence type="ECO:0000256" key="4">
    <source>
        <dbReference type="ARBA" id="ARBA00022771"/>
    </source>
</evidence>
<dbReference type="PROSITE" id="PS50103">
    <property type="entry name" value="ZF_C3H1"/>
    <property type="match status" value="2"/>
</dbReference>
<evidence type="ECO:0000256" key="8">
    <source>
        <dbReference type="PROSITE-ProRule" id="PRU00723"/>
    </source>
</evidence>
<feature type="domain" description="C3H1-type" evidence="9">
    <location>
        <begin position="14"/>
        <end position="42"/>
    </location>
</feature>
<evidence type="ECO:0000256" key="7">
    <source>
        <dbReference type="ARBA" id="ARBA00038226"/>
    </source>
</evidence>
<evidence type="ECO:0000256" key="1">
    <source>
        <dbReference type="ARBA" id="ARBA00004123"/>
    </source>
</evidence>
<dbReference type="InterPro" id="IPR054429">
    <property type="entry name" value="Znf-CCCH_Muscleblind-like"/>
</dbReference>
<keyword evidence="5 8" id="KW-0862">Zinc</keyword>
<dbReference type="InParanoid" id="T1FRV8"/>
<reference evidence="10 12" key="2">
    <citation type="journal article" date="2013" name="Nature">
        <title>Insights into bilaterian evolution from three spiralian genomes.</title>
        <authorList>
            <person name="Simakov O."/>
            <person name="Marletaz F."/>
            <person name="Cho S.J."/>
            <person name="Edsinger-Gonzales E."/>
            <person name="Havlak P."/>
            <person name="Hellsten U."/>
            <person name="Kuo D.H."/>
            <person name="Larsson T."/>
            <person name="Lv J."/>
            <person name="Arendt D."/>
            <person name="Savage R."/>
            <person name="Osoegawa K."/>
            <person name="de Jong P."/>
            <person name="Grimwood J."/>
            <person name="Chapman J.A."/>
            <person name="Shapiro H."/>
            <person name="Aerts A."/>
            <person name="Otillar R.P."/>
            <person name="Terry A.Y."/>
            <person name="Boore J.L."/>
            <person name="Grigoriev I.V."/>
            <person name="Lindberg D.R."/>
            <person name="Seaver E.C."/>
            <person name="Weisblat D.A."/>
            <person name="Putnam N.H."/>
            <person name="Rokhsar D.S."/>
        </authorList>
    </citation>
    <scope>NUCLEOTIDE SEQUENCE</scope>
</reference>
<comment type="subcellular location">
    <subcellularLocation>
        <location evidence="1">Nucleus</location>
    </subcellularLocation>
</comment>
<evidence type="ECO:0000313" key="11">
    <source>
        <dbReference type="EnsemblMetazoa" id="HelroP190302"/>
    </source>
</evidence>
<comment type="similarity">
    <text evidence="7">Belongs to the muscleblind family.</text>
</comment>
<dbReference type="Pfam" id="PF22628">
    <property type="entry name" value="zf-CCCH_10"/>
    <property type="match status" value="1"/>
</dbReference>
<dbReference type="AlphaFoldDB" id="T1FRV8"/>
<dbReference type="RefSeq" id="XP_009011658.1">
    <property type="nucleotide sequence ID" value="XM_009013410.1"/>
</dbReference>
<dbReference type="eggNOG" id="KOG2494">
    <property type="taxonomic scope" value="Eukaryota"/>
</dbReference>
<dbReference type="Proteomes" id="UP000015101">
    <property type="component" value="Unassembled WGS sequence"/>
</dbReference>
<proteinExistence type="inferred from homology"/>
<dbReference type="GeneID" id="20211555"/>
<dbReference type="SMART" id="SM00356">
    <property type="entry name" value="ZnF_C3H1"/>
    <property type="match status" value="2"/>
</dbReference>
<dbReference type="PANTHER" id="PTHR12675:SF12">
    <property type="entry name" value="PROTEIN MUSCLEBLIND"/>
    <property type="match status" value="1"/>
</dbReference>
<evidence type="ECO:0000256" key="2">
    <source>
        <dbReference type="ARBA" id="ARBA00022723"/>
    </source>
</evidence>
<accession>T1FRV8</accession>
<evidence type="ECO:0000256" key="6">
    <source>
        <dbReference type="ARBA" id="ARBA00023242"/>
    </source>
</evidence>
<dbReference type="GO" id="GO:0005737">
    <property type="term" value="C:cytoplasm"/>
    <property type="evidence" value="ECO:0000318"/>
    <property type="project" value="GO_Central"/>
</dbReference>
<dbReference type="EMBL" id="KB095905">
    <property type="protein sequence ID" value="ESO09844.1"/>
    <property type="molecule type" value="Genomic_DNA"/>
</dbReference>
<dbReference type="GO" id="GO:0008270">
    <property type="term" value="F:zinc ion binding"/>
    <property type="evidence" value="ECO:0007669"/>
    <property type="project" value="UniProtKB-KW"/>
</dbReference>